<protein>
    <submittedName>
        <fullName evidence="1">(northern house mosquito) hypothetical protein</fullName>
    </submittedName>
</protein>
<evidence type="ECO:0000313" key="1">
    <source>
        <dbReference type="EMBL" id="CAG6582225.1"/>
    </source>
</evidence>
<dbReference type="AlphaFoldDB" id="A0A8D8K166"/>
<accession>A0A8D8K166</accession>
<sequence>MNHYELFVKFGINSIFNSMITDNSWKMHSFAFLLSQKFIQLIIPNHFRNHHFHPLPAGNPAHLCVPSGAAKHSRQIVDLLCFLADLRLSGDSAPEHGLGLHSV</sequence>
<reference evidence="1" key="1">
    <citation type="submission" date="2021-05" db="EMBL/GenBank/DDBJ databases">
        <authorList>
            <person name="Alioto T."/>
            <person name="Alioto T."/>
            <person name="Gomez Garrido J."/>
        </authorList>
    </citation>
    <scope>NUCLEOTIDE SEQUENCE</scope>
</reference>
<proteinExistence type="predicted"/>
<dbReference type="EMBL" id="HBUE01202159">
    <property type="protein sequence ID" value="CAG6530399.1"/>
    <property type="molecule type" value="Transcribed_RNA"/>
</dbReference>
<dbReference type="EMBL" id="HBUE01308347">
    <property type="protein sequence ID" value="CAG6582225.1"/>
    <property type="molecule type" value="Transcribed_RNA"/>
</dbReference>
<name>A0A8D8K166_CULPI</name>
<organism evidence="1">
    <name type="scientific">Culex pipiens</name>
    <name type="common">House mosquito</name>
    <dbReference type="NCBI Taxonomy" id="7175"/>
    <lineage>
        <taxon>Eukaryota</taxon>
        <taxon>Metazoa</taxon>
        <taxon>Ecdysozoa</taxon>
        <taxon>Arthropoda</taxon>
        <taxon>Hexapoda</taxon>
        <taxon>Insecta</taxon>
        <taxon>Pterygota</taxon>
        <taxon>Neoptera</taxon>
        <taxon>Endopterygota</taxon>
        <taxon>Diptera</taxon>
        <taxon>Nematocera</taxon>
        <taxon>Culicoidea</taxon>
        <taxon>Culicidae</taxon>
        <taxon>Culicinae</taxon>
        <taxon>Culicini</taxon>
        <taxon>Culex</taxon>
        <taxon>Culex</taxon>
    </lineage>
</organism>